<dbReference type="PANTHER" id="PTHR43415:SF3">
    <property type="entry name" value="GNAT-FAMILY ACETYLTRANSFERASE"/>
    <property type="match status" value="1"/>
</dbReference>
<name>A0A510NV17_TALPI</name>
<dbReference type="Pfam" id="PF13302">
    <property type="entry name" value="Acetyltransf_3"/>
    <property type="match status" value="1"/>
</dbReference>
<dbReference type="SUPFAM" id="SSF55729">
    <property type="entry name" value="Acyl-CoA N-acyltransferases (Nat)"/>
    <property type="match status" value="1"/>
</dbReference>
<dbReference type="InterPro" id="IPR016181">
    <property type="entry name" value="Acyl_CoA_acyltransferase"/>
</dbReference>
<dbReference type="EMBL" id="DF933814">
    <property type="protein sequence ID" value="GAM35953.1"/>
    <property type="molecule type" value="Genomic_DNA"/>
</dbReference>
<sequence length="196" mass="22338">MTTFHQSPRLIYRAIQSPKDEEFFHQLISEPSVWENASTRLCLPIGPKTTTQIRTTTFDTSILSVLICKKETENNDNSSSTPIGVLALNTGQPLEMQNRAAMMGISIRPEDQGQGYGSEAIRWALEWAFVHAGLHRVGLHVAEWNERAIKVYERLGFVLEGRRREALWKEGRWWDSLDMGVLSKEWAEKNGRVIAV</sequence>
<dbReference type="GO" id="GO:0016747">
    <property type="term" value="F:acyltransferase activity, transferring groups other than amino-acyl groups"/>
    <property type="evidence" value="ECO:0007669"/>
    <property type="project" value="InterPro"/>
</dbReference>
<proteinExistence type="predicted"/>
<dbReference type="PROSITE" id="PS51186">
    <property type="entry name" value="GNAT"/>
    <property type="match status" value="1"/>
</dbReference>
<evidence type="ECO:0000313" key="3">
    <source>
        <dbReference type="Proteomes" id="UP000053095"/>
    </source>
</evidence>
<dbReference type="InterPro" id="IPR000182">
    <property type="entry name" value="GNAT_dom"/>
</dbReference>
<keyword evidence="3" id="KW-1185">Reference proteome</keyword>
<dbReference type="PANTHER" id="PTHR43415">
    <property type="entry name" value="SPERMIDINE N(1)-ACETYLTRANSFERASE"/>
    <property type="match status" value="1"/>
</dbReference>
<gene>
    <name evidence="2" type="ORF">TCE0_018r04676</name>
</gene>
<organism evidence="2 3">
    <name type="scientific">Talaromyces pinophilus</name>
    <name type="common">Penicillium pinophilum</name>
    <dbReference type="NCBI Taxonomy" id="128442"/>
    <lineage>
        <taxon>Eukaryota</taxon>
        <taxon>Fungi</taxon>
        <taxon>Dikarya</taxon>
        <taxon>Ascomycota</taxon>
        <taxon>Pezizomycotina</taxon>
        <taxon>Eurotiomycetes</taxon>
        <taxon>Eurotiomycetidae</taxon>
        <taxon>Eurotiales</taxon>
        <taxon>Trichocomaceae</taxon>
        <taxon>Talaromyces</taxon>
        <taxon>Talaromyces sect. Talaromyces</taxon>
    </lineage>
</organism>
<dbReference type="CDD" id="cd04301">
    <property type="entry name" value="NAT_SF"/>
    <property type="match status" value="1"/>
</dbReference>
<dbReference type="Gene3D" id="3.40.630.30">
    <property type="match status" value="1"/>
</dbReference>
<accession>A0A510NV17</accession>
<evidence type="ECO:0000259" key="1">
    <source>
        <dbReference type="PROSITE" id="PS51186"/>
    </source>
</evidence>
<reference evidence="3" key="1">
    <citation type="journal article" date="2015" name="Genome Announc.">
        <title>Draft genome sequence of Talaromyces cellulolyticus strain Y-94, a source of lignocellulosic biomass-degrading enzymes.</title>
        <authorList>
            <person name="Fujii T."/>
            <person name="Koike H."/>
            <person name="Sawayama S."/>
            <person name="Yano S."/>
            <person name="Inoue H."/>
        </authorList>
    </citation>
    <scope>NUCLEOTIDE SEQUENCE [LARGE SCALE GENOMIC DNA]</scope>
    <source>
        <strain evidence="3">Y-94</strain>
    </source>
</reference>
<evidence type="ECO:0000313" key="2">
    <source>
        <dbReference type="EMBL" id="GAM35953.1"/>
    </source>
</evidence>
<dbReference type="Proteomes" id="UP000053095">
    <property type="component" value="Unassembled WGS sequence"/>
</dbReference>
<dbReference type="AlphaFoldDB" id="A0A510NV17"/>
<feature type="domain" description="N-acetyltransferase" evidence="1">
    <location>
        <begin position="10"/>
        <end position="180"/>
    </location>
</feature>
<protein>
    <submittedName>
        <fullName evidence="2">GNAT family acetyltransferase</fullName>
    </submittedName>
</protein>